<sequence length="400" mass="41755">MTGPTPPPTPASATPATNAGGLPKLRPGQLRAQVLALAASDPSVELSVTIAAARLGGRSSGAVGEAFTALTDHGLMRLIPGSPRRWQITPDGQTAAQQQGAAPLVTGAARRPGSTPPSDPTPPAPTQAGPKPPRPGAVQRPGGSWYYPRELTGGRLDVDVLRDLRVKQLPVLLYGPPGTGKTALAEAAYGADLITVTGTGDATIDDFLGGYVAEPDGSFTFTYGPLVEAMRGGKVLFVDDGTLIPPRVLAVLYPAMDGRGRITIPAYRNEPVHAQPGFYVLFGHNPGVHGAVLTEALASRLRVHIEVTTDFRLAASLGVPLKAREAALRLNEAFARGEIGWAPQLRELIGFRDIATALGPDAAVSNLLAITPEEDRPVVRGLLSNVFGHPVTPLTLGDQR</sequence>
<comment type="caution">
    <text evidence="3">The sequence shown here is derived from an EMBL/GenBank/DDBJ whole genome shotgun (WGS) entry which is preliminary data.</text>
</comment>
<dbReference type="CDD" id="cd00009">
    <property type="entry name" value="AAA"/>
    <property type="match status" value="1"/>
</dbReference>
<dbReference type="SUPFAM" id="SSF52540">
    <property type="entry name" value="P-loop containing nucleoside triphosphate hydrolases"/>
    <property type="match status" value="1"/>
</dbReference>
<dbReference type="InterPro" id="IPR011704">
    <property type="entry name" value="ATPase_dyneun-rel_AAA"/>
</dbReference>
<reference evidence="3 4" key="1">
    <citation type="submission" date="2019-07" db="EMBL/GenBank/DDBJ databases">
        <title>Cryptosporangium phraense sp. nov., isolated from plant litter.</title>
        <authorList>
            <person name="Suriyachadkun C."/>
        </authorList>
    </citation>
    <scope>NUCLEOTIDE SEQUENCE [LARGE SCALE GENOMIC DNA]</scope>
    <source>
        <strain evidence="3 4">A-T 5661</strain>
    </source>
</reference>
<feature type="compositionally biased region" description="Pro residues" evidence="1">
    <location>
        <begin position="114"/>
        <end position="135"/>
    </location>
</feature>
<feature type="region of interest" description="Disordered" evidence="1">
    <location>
        <begin position="1"/>
        <end position="25"/>
    </location>
</feature>
<dbReference type="GO" id="GO:0016887">
    <property type="term" value="F:ATP hydrolysis activity"/>
    <property type="evidence" value="ECO:0007669"/>
    <property type="project" value="InterPro"/>
</dbReference>
<evidence type="ECO:0000313" key="3">
    <source>
        <dbReference type="EMBL" id="TQS42839.1"/>
    </source>
</evidence>
<dbReference type="InterPro" id="IPR003593">
    <property type="entry name" value="AAA+_ATPase"/>
</dbReference>
<dbReference type="Pfam" id="PF07728">
    <property type="entry name" value="AAA_5"/>
    <property type="match status" value="1"/>
</dbReference>
<feature type="domain" description="AAA+ ATPase" evidence="2">
    <location>
        <begin position="167"/>
        <end position="311"/>
    </location>
</feature>
<evidence type="ECO:0000256" key="1">
    <source>
        <dbReference type="SAM" id="MobiDB-lite"/>
    </source>
</evidence>
<feature type="region of interest" description="Disordered" evidence="1">
    <location>
        <begin position="81"/>
        <end position="146"/>
    </location>
</feature>
<proteinExistence type="predicted"/>
<dbReference type="EMBL" id="VIRS01000016">
    <property type="protein sequence ID" value="TQS42839.1"/>
    <property type="molecule type" value="Genomic_DNA"/>
</dbReference>
<feature type="compositionally biased region" description="Low complexity" evidence="1">
    <location>
        <begin position="92"/>
        <end position="102"/>
    </location>
</feature>
<dbReference type="OrthoDB" id="9808317at2"/>
<dbReference type="PANTHER" id="PTHR42759">
    <property type="entry name" value="MOXR FAMILY PROTEIN"/>
    <property type="match status" value="1"/>
</dbReference>
<evidence type="ECO:0000259" key="2">
    <source>
        <dbReference type="SMART" id="SM00382"/>
    </source>
</evidence>
<feature type="compositionally biased region" description="Low complexity" evidence="1">
    <location>
        <begin position="11"/>
        <end position="21"/>
    </location>
</feature>
<dbReference type="InterPro" id="IPR050764">
    <property type="entry name" value="CbbQ/NirQ/NorQ/GpvN"/>
</dbReference>
<dbReference type="InterPro" id="IPR027417">
    <property type="entry name" value="P-loop_NTPase"/>
</dbReference>
<dbReference type="SMART" id="SM00382">
    <property type="entry name" value="AAA"/>
    <property type="match status" value="1"/>
</dbReference>
<dbReference type="InParanoid" id="A0A545ANB9"/>
<dbReference type="GO" id="GO:0005524">
    <property type="term" value="F:ATP binding"/>
    <property type="evidence" value="ECO:0007669"/>
    <property type="project" value="InterPro"/>
</dbReference>
<gene>
    <name evidence="3" type="ORF">FL583_22580</name>
</gene>
<evidence type="ECO:0000313" key="4">
    <source>
        <dbReference type="Proteomes" id="UP000317982"/>
    </source>
</evidence>
<dbReference type="Proteomes" id="UP000317982">
    <property type="component" value="Unassembled WGS sequence"/>
</dbReference>
<accession>A0A545ANB9</accession>
<dbReference type="Gene3D" id="3.40.50.300">
    <property type="entry name" value="P-loop containing nucleotide triphosphate hydrolases"/>
    <property type="match status" value="1"/>
</dbReference>
<protein>
    <submittedName>
        <fullName evidence="3">AAA family ATPase</fullName>
    </submittedName>
</protein>
<organism evidence="3 4">
    <name type="scientific">Cryptosporangium phraense</name>
    <dbReference type="NCBI Taxonomy" id="2593070"/>
    <lineage>
        <taxon>Bacteria</taxon>
        <taxon>Bacillati</taxon>
        <taxon>Actinomycetota</taxon>
        <taxon>Actinomycetes</taxon>
        <taxon>Cryptosporangiales</taxon>
        <taxon>Cryptosporangiaceae</taxon>
        <taxon>Cryptosporangium</taxon>
    </lineage>
</organism>
<keyword evidence="4" id="KW-1185">Reference proteome</keyword>
<name>A0A545ANB9_9ACTN</name>
<dbReference type="PANTHER" id="PTHR42759:SF1">
    <property type="entry name" value="MAGNESIUM-CHELATASE SUBUNIT CHLD"/>
    <property type="match status" value="1"/>
</dbReference>
<feature type="compositionally biased region" description="Pro residues" evidence="1">
    <location>
        <begin position="1"/>
        <end position="10"/>
    </location>
</feature>
<dbReference type="AlphaFoldDB" id="A0A545ANB9"/>